<proteinExistence type="predicted"/>
<evidence type="ECO:0000313" key="2">
    <source>
        <dbReference type="EMBL" id="GID79582.1"/>
    </source>
</evidence>
<keyword evidence="3" id="KW-1185">Reference proteome</keyword>
<protein>
    <recommendedName>
        <fullName evidence="4">Secreted protein</fullName>
    </recommendedName>
</protein>
<keyword evidence="1" id="KW-0732">Signal</keyword>
<evidence type="ECO:0000313" key="3">
    <source>
        <dbReference type="Proteomes" id="UP000609879"/>
    </source>
</evidence>
<dbReference type="EMBL" id="BOMI01000174">
    <property type="protein sequence ID" value="GID79582.1"/>
    <property type="molecule type" value="Genomic_DNA"/>
</dbReference>
<feature type="chain" id="PRO_5046023805" description="Secreted protein" evidence="1">
    <location>
        <begin position="33"/>
        <end position="136"/>
    </location>
</feature>
<reference evidence="2 3" key="1">
    <citation type="submission" date="2021-01" db="EMBL/GenBank/DDBJ databases">
        <title>Whole genome shotgun sequence of Actinoplanes deccanensis NBRC 13994.</title>
        <authorList>
            <person name="Komaki H."/>
            <person name="Tamura T."/>
        </authorList>
    </citation>
    <scope>NUCLEOTIDE SEQUENCE [LARGE SCALE GENOMIC DNA]</scope>
    <source>
        <strain evidence="2 3">NBRC 13994</strain>
    </source>
</reference>
<sequence>MRKTTRRLLSGLAATVTTVGLAATLGATPAQAQADGDAYTQSWIAKGYVAHAGYVYFTALGEKFTLFDSDADGAGISVQYYVNGAYREELYLGTGNGTDKTFDRSFAEGAAIRFRICLIDNGVIQDPTCAWDGATA</sequence>
<gene>
    <name evidence="2" type="ORF">Ade02nite_82230</name>
</gene>
<organism evidence="2 3">
    <name type="scientific">Paractinoplanes deccanensis</name>
    <dbReference type="NCBI Taxonomy" id="113561"/>
    <lineage>
        <taxon>Bacteria</taxon>
        <taxon>Bacillati</taxon>
        <taxon>Actinomycetota</taxon>
        <taxon>Actinomycetes</taxon>
        <taxon>Micromonosporales</taxon>
        <taxon>Micromonosporaceae</taxon>
        <taxon>Paractinoplanes</taxon>
    </lineage>
</organism>
<evidence type="ECO:0008006" key="4">
    <source>
        <dbReference type="Google" id="ProtNLM"/>
    </source>
</evidence>
<feature type="signal peptide" evidence="1">
    <location>
        <begin position="1"/>
        <end position="32"/>
    </location>
</feature>
<accession>A0ABQ3YHY1</accession>
<name>A0ABQ3YHY1_9ACTN</name>
<dbReference type="RefSeq" id="WP_203775928.1">
    <property type="nucleotide sequence ID" value="NZ_BAAABO010000064.1"/>
</dbReference>
<comment type="caution">
    <text evidence="2">The sequence shown here is derived from an EMBL/GenBank/DDBJ whole genome shotgun (WGS) entry which is preliminary data.</text>
</comment>
<dbReference type="Proteomes" id="UP000609879">
    <property type="component" value="Unassembled WGS sequence"/>
</dbReference>
<evidence type="ECO:0000256" key="1">
    <source>
        <dbReference type="SAM" id="SignalP"/>
    </source>
</evidence>
<dbReference type="PROSITE" id="PS51318">
    <property type="entry name" value="TAT"/>
    <property type="match status" value="1"/>
</dbReference>
<dbReference type="InterPro" id="IPR006311">
    <property type="entry name" value="TAT_signal"/>
</dbReference>